<gene>
    <name evidence="1" type="ORF">DS079_11030</name>
</gene>
<organism evidence="1 2">
    <name type="scientific">Brachybacterium paraconglomeratum</name>
    <dbReference type="NCBI Taxonomy" id="173362"/>
    <lineage>
        <taxon>Bacteria</taxon>
        <taxon>Bacillati</taxon>
        <taxon>Actinomycetota</taxon>
        <taxon>Actinomycetes</taxon>
        <taxon>Micrococcales</taxon>
        <taxon>Dermabacteraceae</taxon>
        <taxon>Brachybacterium</taxon>
    </lineage>
</organism>
<dbReference type="Proteomes" id="UP000274327">
    <property type="component" value="Unassembled WGS sequence"/>
</dbReference>
<protein>
    <submittedName>
        <fullName evidence="1">Uncharacterized protein</fullName>
    </submittedName>
</protein>
<dbReference type="GeneID" id="78121554"/>
<proteinExistence type="predicted"/>
<sequence>MKRNDGITDEQQYAAARADLATFPDGLDPLTAWLSGSKWARTHLAAQEPTDAEVQAYLAAFSADLPPDTEWTPDTIERVKRGLSAARRGTARGGAMNPEDPHLRNLVAGAVMDAHGEWVPLSLRYRIAEKVLEALAPLVGEEVRAAQRVRDVHAIDADGNCGHCTRGRVYPVPAPCETVRALAGGGEGR</sequence>
<accession>A0A3R8X5F4</accession>
<dbReference type="EMBL" id="QOCI01000008">
    <property type="protein sequence ID" value="RRR18271.1"/>
    <property type="molecule type" value="Genomic_DNA"/>
</dbReference>
<evidence type="ECO:0000313" key="1">
    <source>
        <dbReference type="EMBL" id="RRR18271.1"/>
    </source>
</evidence>
<keyword evidence="2" id="KW-1185">Reference proteome</keyword>
<reference evidence="1 2" key="1">
    <citation type="submission" date="2018-07" db="EMBL/GenBank/DDBJ databases">
        <title>Brachybacteriurn paraconglorneratum KCTC 9916.</title>
        <authorList>
            <person name="Li Y."/>
        </authorList>
    </citation>
    <scope>NUCLEOTIDE SEQUENCE [LARGE SCALE GENOMIC DNA]</scope>
    <source>
        <strain evidence="1 2">KCTC 9916</strain>
    </source>
</reference>
<comment type="caution">
    <text evidence="1">The sequence shown here is derived from an EMBL/GenBank/DDBJ whole genome shotgun (WGS) entry which is preliminary data.</text>
</comment>
<dbReference type="RefSeq" id="WP_126987609.1">
    <property type="nucleotide sequence ID" value="NZ_ML133856.1"/>
</dbReference>
<dbReference type="AlphaFoldDB" id="A0A3R8X5F4"/>
<evidence type="ECO:0000313" key="2">
    <source>
        <dbReference type="Proteomes" id="UP000274327"/>
    </source>
</evidence>
<name>A0A3R8X5F4_9MICO</name>